<evidence type="ECO:0000256" key="3">
    <source>
        <dbReference type="ARBA" id="ARBA00022801"/>
    </source>
</evidence>
<dbReference type="OrthoDB" id="194468at2759"/>
<dbReference type="InterPro" id="IPR032466">
    <property type="entry name" value="Metal_Hydrolase"/>
</dbReference>
<name>A0A9P8CPC3_9HYPO</name>
<sequence>MRSILPAFVGTASAASTLLSGGTIIAFNNETNGLDVVRNGSLLITDDRIASVNSSPWPRNLPNDTTTIDVSDQIITPGFVDTHRHGWQTAFKTIASNTTLAEYFGRYGEFAAASSFDAEDVYLGQLVGMYESLDAGVTTVLDHAHHTWSNDTAYAGLNASIDSRARVFWAYTFHNITSLNYTIEMQFPNFREIAESDLYAGSPVELGISYDSWGPTPGPETHQIAHLANEYNVSVVTTHSLAGPWGITNLPSDLHRFDILNTSIPVVFSHGSFITANDAQLLRQTGQYLSITPESEMHYGHTHPHSRFIQDQAALGVDTHFTFAADILTQARLWLQTARYDFFDDVMKKWEIPSTNPMSVEQSFLLATRSGGQALHREDIGVIQAGAKADVVVWNAKDSWSMLGWVDPVAAVMLHANPGDVFHVIVEGQLVKKDGKLTDPNHEDVKSRFLESARKIQKTFRETPYPELEGNWEYSGFPFAAPQIADVEPGNGTGYGQLWLDQ</sequence>
<dbReference type="SUPFAM" id="SSF51556">
    <property type="entry name" value="Metallo-dependent hydrolases"/>
    <property type="match status" value="1"/>
</dbReference>
<dbReference type="PANTHER" id="PTHR11271">
    <property type="entry name" value="GUANINE DEAMINASE"/>
    <property type="match status" value="1"/>
</dbReference>
<dbReference type="InterPro" id="IPR051607">
    <property type="entry name" value="Metallo-dep_hydrolases"/>
</dbReference>
<feature type="domain" description="Amidohydrolase-related" evidence="5">
    <location>
        <begin position="74"/>
        <end position="431"/>
    </location>
</feature>
<dbReference type="EMBL" id="MU251253">
    <property type="protein sequence ID" value="KAG9254714.1"/>
    <property type="molecule type" value="Genomic_DNA"/>
</dbReference>
<dbReference type="Proteomes" id="UP000887229">
    <property type="component" value="Unassembled WGS sequence"/>
</dbReference>
<comment type="cofactor">
    <cofactor evidence="1">
        <name>Zn(2+)</name>
        <dbReference type="ChEBI" id="CHEBI:29105"/>
    </cofactor>
</comment>
<evidence type="ECO:0000313" key="6">
    <source>
        <dbReference type="EMBL" id="KAG9254714.1"/>
    </source>
</evidence>
<comment type="caution">
    <text evidence="6">The sequence shown here is derived from an EMBL/GenBank/DDBJ whole genome shotgun (WGS) entry which is preliminary data.</text>
</comment>
<dbReference type="InterPro" id="IPR006680">
    <property type="entry name" value="Amidohydro-rel"/>
</dbReference>
<dbReference type="GO" id="GO:0019239">
    <property type="term" value="F:deaminase activity"/>
    <property type="evidence" value="ECO:0007669"/>
    <property type="project" value="TreeGrafter"/>
</dbReference>
<evidence type="ECO:0000256" key="2">
    <source>
        <dbReference type="ARBA" id="ARBA00022723"/>
    </source>
</evidence>
<dbReference type="GeneID" id="70298108"/>
<dbReference type="Pfam" id="PF01979">
    <property type="entry name" value="Amidohydro_1"/>
    <property type="match status" value="1"/>
</dbReference>
<evidence type="ECO:0000256" key="1">
    <source>
        <dbReference type="ARBA" id="ARBA00001947"/>
    </source>
</evidence>
<dbReference type="Gene3D" id="2.30.40.10">
    <property type="entry name" value="Urease, subunit C, domain 1"/>
    <property type="match status" value="1"/>
</dbReference>
<evidence type="ECO:0000256" key="4">
    <source>
        <dbReference type="ARBA" id="ARBA00022833"/>
    </source>
</evidence>
<organism evidence="6 7">
    <name type="scientific">Emericellopsis atlantica</name>
    <dbReference type="NCBI Taxonomy" id="2614577"/>
    <lineage>
        <taxon>Eukaryota</taxon>
        <taxon>Fungi</taxon>
        <taxon>Dikarya</taxon>
        <taxon>Ascomycota</taxon>
        <taxon>Pezizomycotina</taxon>
        <taxon>Sordariomycetes</taxon>
        <taxon>Hypocreomycetidae</taxon>
        <taxon>Hypocreales</taxon>
        <taxon>Bionectriaceae</taxon>
        <taxon>Emericellopsis</taxon>
    </lineage>
</organism>
<gene>
    <name evidence="6" type="ORF">F5Z01DRAFT_90421</name>
</gene>
<dbReference type="PANTHER" id="PTHR11271:SF37">
    <property type="entry name" value="FAMILY PROTEIN, PUTATIVE (AFU_ORTHOLOGUE AFUA_4G00460)-RELATED"/>
    <property type="match status" value="1"/>
</dbReference>
<keyword evidence="4" id="KW-0862">Zinc</keyword>
<dbReference type="GO" id="GO:0005829">
    <property type="term" value="C:cytosol"/>
    <property type="evidence" value="ECO:0007669"/>
    <property type="project" value="TreeGrafter"/>
</dbReference>
<reference evidence="6" key="1">
    <citation type="journal article" date="2021" name="IMA Fungus">
        <title>Genomic characterization of three marine fungi, including Emericellopsis atlantica sp. nov. with signatures of a generalist lifestyle and marine biomass degradation.</title>
        <authorList>
            <person name="Hagestad O.C."/>
            <person name="Hou L."/>
            <person name="Andersen J.H."/>
            <person name="Hansen E.H."/>
            <person name="Altermark B."/>
            <person name="Li C."/>
            <person name="Kuhnert E."/>
            <person name="Cox R.J."/>
            <person name="Crous P.W."/>
            <person name="Spatafora J.W."/>
            <person name="Lail K."/>
            <person name="Amirebrahimi M."/>
            <person name="Lipzen A."/>
            <person name="Pangilinan J."/>
            <person name="Andreopoulos W."/>
            <person name="Hayes R.D."/>
            <person name="Ng V."/>
            <person name="Grigoriev I.V."/>
            <person name="Jackson S.A."/>
            <person name="Sutton T.D.S."/>
            <person name="Dobson A.D.W."/>
            <person name="Rama T."/>
        </authorList>
    </citation>
    <scope>NUCLEOTIDE SEQUENCE</scope>
    <source>
        <strain evidence="6">TS7</strain>
    </source>
</reference>
<proteinExistence type="predicted"/>
<dbReference type="SUPFAM" id="SSF51338">
    <property type="entry name" value="Composite domain of metallo-dependent hydrolases"/>
    <property type="match status" value="1"/>
</dbReference>
<protein>
    <recommendedName>
        <fullName evidence="5">Amidohydrolase-related domain-containing protein</fullName>
    </recommendedName>
</protein>
<dbReference type="RefSeq" id="XP_046118638.1">
    <property type="nucleotide sequence ID" value="XM_046267205.1"/>
</dbReference>
<dbReference type="Gene3D" id="3.20.20.140">
    <property type="entry name" value="Metal-dependent hydrolases"/>
    <property type="match status" value="1"/>
</dbReference>
<dbReference type="GO" id="GO:0046872">
    <property type="term" value="F:metal ion binding"/>
    <property type="evidence" value="ECO:0007669"/>
    <property type="project" value="UniProtKB-KW"/>
</dbReference>
<evidence type="ECO:0000313" key="7">
    <source>
        <dbReference type="Proteomes" id="UP000887229"/>
    </source>
</evidence>
<keyword evidence="3" id="KW-0378">Hydrolase</keyword>
<dbReference type="AlphaFoldDB" id="A0A9P8CPC3"/>
<dbReference type="InterPro" id="IPR011059">
    <property type="entry name" value="Metal-dep_hydrolase_composite"/>
</dbReference>
<evidence type="ECO:0000259" key="5">
    <source>
        <dbReference type="Pfam" id="PF01979"/>
    </source>
</evidence>
<keyword evidence="7" id="KW-1185">Reference proteome</keyword>
<keyword evidence="2" id="KW-0479">Metal-binding</keyword>
<accession>A0A9P8CPC3</accession>